<dbReference type="Proteomes" id="UP001361570">
    <property type="component" value="Unassembled WGS sequence"/>
</dbReference>
<evidence type="ECO:0000313" key="2">
    <source>
        <dbReference type="Proteomes" id="UP001361570"/>
    </source>
</evidence>
<gene>
    <name evidence="1" type="ORF">TEK04_10865</name>
</gene>
<protein>
    <recommendedName>
        <fullName evidence="3">Post-SET domain-containing protein</fullName>
    </recommendedName>
</protein>
<organism evidence="1 2">
    <name type="scientific">Klenkia sesuvii</name>
    <dbReference type="NCBI Taxonomy" id="3103137"/>
    <lineage>
        <taxon>Bacteria</taxon>
        <taxon>Bacillati</taxon>
        <taxon>Actinomycetota</taxon>
        <taxon>Actinomycetes</taxon>
        <taxon>Geodermatophilales</taxon>
        <taxon>Geodermatophilaceae</taxon>
        <taxon>Klenkia</taxon>
    </lineage>
</organism>
<name>A0ABU8DW02_9ACTN</name>
<evidence type="ECO:0000313" key="1">
    <source>
        <dbReference type="EMBL" id="MEI4272224.1"/>
    </source>
</evidence>
<proteinExistence type="predicted"/>
<keyword evidence="2" id="KW-1185">Reference proteome</keyword>
<accession>A0ABU8DW02</accession>
<dbReference type="EMBL" id="JBAPLU010000009">
    <property type="protein sequence ID" value="MEI4272224.1"/>
    <property type="molecule type" value="Genomic_DNA"/>
</dbReference>
<evidence type="ECO:0008006" key="3">
    <source>
        <dbReference type="Google" id="ProtNLM"/>
    </source>
</evidence>
<sequence length="119" mass="13264">MPYVDGVPLVDLVSVFEADSGYDVPGAYAGLARDWEFDAERWCPSPERFLRANLLGCDCGEAGCWPLVARIRAVRDQVIWDSFEQPFRPERDYTGLGPFTFDAGQYAAALVDPRGRRSG</sequence>
<reference evidence="1 2" key="1">
    <citation type="submission" date="2024-03" db="EMBL/GenBank/DDBJ databases">
        <title>Draft genome sequence of Klenkia sp. LSe6-5.</title>
        <authorList>
            <person name="Duangmal K."/>
            <person name="Chantavorakit T."/>
        </authorList>
    </citation>
    <scope>NUCLEOTIDE SEQUENCE [LARGE SCALE GENOMIC DNA]</scope>
    <source>
        <strain evidence="1 2">LSe6-5</strain>
    </source>
</reference>
<comment type="caution">
    <text evidence="1">The sequence shown here is derived from an EMBL/GenBank/DDBJ whole genome shotgun (WGS) entry which is preliminary data.</text>
</comment>